<accession>A0A1H1LE57</accession>
<sequence>MSGRELDPDGTDSYHPEHPWEQTTHPLYLPPDQRTAFNWPPEPAHPHGAHEAQEWGRLPARVPVAPTDLTFGPGYTYPPTHAPRGAAGDSGARRRRRR</sequence>
<protein>
    <submittedName>
        <fullName evidence="2">Uncharacterized protein</fullName>
    </submittedName>
</protein>
<feature type="compositionally biased region" description="Basic and acidic residues" evidence="1">
    <location>
        <begin position="1"/>
        <end position="20"/>
    </location>
</feature>
<proteinExistence type="predicted"/>
<feature type="region of interest" description="Disordered" evidence="1">
    <location>
        <begin position="1"/>
        <end position="53"/>
    </location>
</feature>
<name>A0A1H1LE57_9MICO</name>
<evidence type="ECO:0000256" key="1">
    <source>
        <dbReference type="SAM" id="MobiDB-lite"/>
    </source>
</evidence>
<gene>
    <name evidence="2" type="ORF">SAMN04489809_0076</name>
</gene>
<feature type="compositionally biased region" description="Basic and acidic residues" evidence="1">
    <location>
        <begin position="44"/>
        <end position="53"/>
    </location>
</feature>
<dbReference type="EMBL" id="LT629770">
    <property type="protein sequence ID" value="SDR72169.1"/>
    <property type="molecule type" value="Genomic_DNA"/>
</dbReference>
<dbReference type="Proteomes" id="UP000182126">
    <property type="component" value="Chromosome I"/>
</dbReference>
<feature type="region of interest" description="Disordered" evidence="1">
    <location>
        <begin position="67"/>
        <end position="98"/>
    </location>
</feature>
<evidence type="ECO:0000313" key="3">
    <source>
        <dbReference type="Proteomes" id="UP000182126"/>
    </source>
</evidence>
<organism evidence="2 3">
    <name type="scientific">Microbacterium paraoxydans</name>
    <dbReference type="NCBI Taxonomy" id="199592"/>
    <lineage>
        <taxon>Bacteria</taxon>
        <taxon>Bacillati</taxon>
        <taxon>Actinomycetota</taxon>
        <taxon>Actinomycetes</taxon>
        <taxon>Micrococcales</taxon>
        <taxon>Microbacteriaceae</taxon>
        <taxon>Microbacterium</taxon>
    </lineage>
</organism>
<dbReference type="AlphaFoldDB" id="A0A1H1LE57"/>
<reference evidence="2 3" key="1">
    <citation type="submission" date="2016-10" db="EMBL/GenBank/DDBJ databases">
        <authorList>
            <person name="de Groot N.N."/>
        </authorList>
    </citation>
    <scope>NUCLEOTIDE SEQUENCE [LARGE SCALE GENOMIC DNA]</scope>
    <source>
        <strain evidence="2 3">DSM 15019</strain>
    </source>
</reference>
<evidence type="ECO:0000313" key="2">
    <source>
        <dbReference type="EMBL" id="SDR72169.1"/>
    </source>
</evidence>